<keyword evidence="3" id="KW-1133">Transmembrane helix</keyword>
<comment type="caution">
    <text evidence="4">The sequence shown here is derived from an EMBL/GenBank/DDBJ whole genome shotgun (WGS) entry which is preliminary data.</text>
</comment>
<dbReference type="PANTHER" id="PTHR31415">
    <property type="entry name" value="OS05G0367900 PROTEIN"/>
    <property type="match status" value="1"/>
</dbReference>
<organism evidence="4 5">
    <name type="scientific">Carya illinoinensis</name>
    <name type="common">Pecan</name>
    <dbReference type="NCBI Taxonomy" id="32201"/>
    <lineage>
        <taxon>Eukaryota</taxon>
        <taxon>Viridiplantae</taxon>
        <taxon>Streptophyta</taxon>
        <taxon>Embryophyta</taxon>
        <taxon>Tracheophyta</taxon>
        <taxon>Spermatophyta</taxon>
        <taxon>Magnoliopsida</taxon>
        <taxon>eudicotyledons</taxon>
        <taxon>Gunneridae</taxon>
        <taxon>Pentapetalae</taxon>
        <taxon>rosids</taxon>
        <taxon>fabids</taxon>
        <taxon>Fagales</taxon>
        <taxon>Juglandaceae</taxon>
        <taxon>Carya</taxon>
    </lineage>
</organism>
<dbReference type="GO" id="GO:0005886">
    <property type="term" value="C:plasma membrane"/>
    <property type="evidence" value="ECO:0007669"/>
    <property type="project" value="TreeGrafter"/>
</dbReference>
<dbReference type="Proteomes" id="UP000811609">
    <property type="component" value="Chromosome 11"/>
</dbReference>
<keyword evidence="2 3" id="KW-0472">Membrane</keyword>
<dbReference type="GO" id="GO:0098542">
    <property type="term" value="P:defense response to other organism"/>
    <property type="evidence" value="ECO:0007669"/>
    <property type="project" value="InterPro"/>
</dbReference>
<protein>
    <recommendedName>
        <fullName evidence="6">Late embryogenesis abundant protein LEA-2 subgroup domain-containing protein</fullName>
    </recommendedName>
</protein>
<comment type="subcellular location">
    <subcellularLocation>
        <location evidence="1">Membrane</location>
    </subcellularLocation>
</comment>
<dbReference type="PANTHER" id="PTHR31415:SF52">
    <property type="entry name" value="LATE EMBRYOGENESIS ABUNDANT (LEA) HYDROXYPROLINE-RICH GLYCOPROTEIN FAMILY-RELATED"/>
    <property type="match status" value="1"/>
</dbReference>
<evidence type="ECO:0000256" key="2">
    <source>
        <dbReference type="ARBA" id="ARBA00023136"/>
    </source>
</evidence>
<proteinExistence type="predicted"/>
<evidence type="ECO:0000256" key="3">
    <source>
        <dbReference type="SAM" id="Phobius"/>
    </source>
</evidence>
<dbReference type="EMBL" id="CM031819">
    <property type="protein sequence ID" value="KAG6637527.1"/>
    <property type="molecule type" value="Genomic_DNA"/>
</dbReference>
<sequence length="202" mass="22828">MSSERRLELELQVAEARANAQACCSCISGSISFIVFTCLAIWVFKGVDDPKSSIQSLYLPALNKTSLDTTTPTNNTLFFELQLSNSNDHWGIYYGNVNLTFYDNPISTRSHVIGNYTIPRFYQGYNKKATKRGAVEVNTTLVSQAFCSPKGYMAFRAEMETVIRFRIQSLFKSKRKKLMRRANVVINEQGVLIVNQDGIKLI</sequence>
<feature type="transmembrane region" description="Helical" evidence="3">
    <location>
        <begin position="20"/>
        <end position="44"/>
    </location>
</feature>
<evidence type="ECO:0000313" key="5">
    <source>
        <dbReference type="Proteomes" id="UP000811609"/>
    </source>
</evidence>
<keyword evidence="3" id="KW-0812">Transmembrane</keyword>
<reference evidence="4" key="1">
    <citation type="submission" date="2020-12" db="EMBL/GenBank/DDBJ databases">
        <title>WGS assembly of Carya illinoinensis cv. Pawnee.</title>
        <authorList>
            <person name="Platts A."/>
            <person name="Shu S."/>
            <person name="Wright S."/>
            <person name="Barry K."/>
            <person name="Edger P."/>
            <person name="Pires J.C."/>
            <person name="Schmutz J."/>
        </authorList>
    </citation>
    <scope>NUCLEOTIDE SEQUENCE</scope>
    <source>
        <tissue evidence="4">Leaf</tissue>
    </source>
</reference>
<evidence type="ECO:0000313" key="4">
    <source>
        <dbReference type="EMBL" id="KAG6637527.1"/>
    </source>
</evidence>
<dbReference type="InterPro" id="IPR044839">
    <property type="entry name" value="NDR1-like"/>
</dbReference>
<accession>A0A8T1P976</accession>
<gene>
    <name evidence="4" type="ORF">CIPAW_11G184300</name>
</gene>
<evidence type="ECO:0008006" key="6">
    <source>
        <dbReference type="Google" id="ProtNLM"/>
    </source>
</evidence>
<keyword evidence="5" id="KW-1185">Reference proteome</keyword>
<dbReference type="GO" id="GO:0009506">
    <property type="term" value="C:plasmodesma"/>
    <property type="evidence" value="ECO:0007669"/>
    <property type="project" value="TreeGrafter"/>
</dbReference>
<dbReference type="AlphaFoldDB" id="A0A8T1P976"/>
<evidence type="ECO:0000256" key="1">
    <source>
        <dbReference type="ARBA" id="ARBA00004370"/>
    </source>
</evidence>
<name>A0A8T1P976_CARIL</name>